<comment type="caution">
    <text evidence="3">The sequence shown here is derived from an EMBL/GenBank/DDBJ whole genome shotgun (WGS) entry which is preliminary data.</text>
</comment>
<feature type="domain" description="DUF222" evidence="2">
    <location>
        <begin position="59"/>
        <end position="348"/>
    </location>
</feature>
<sequence length="438" mass="47606">MFDGKIEYTFDITGGMMTTAVSDHTIKQFRSVLIDMDRSVDNAARIDLLRALEELKGSCAGAQALLAADLDASTRKDRGERGVPVAHQGRGINAQVALARRESVWSGTQHLSLARALNDEMPYTLRLLIYGAINEQRATILMRETACLTVQDRAALDREFCCDADNLAGCGDQQLTARIRARTAEVDAESMVRRARKAVGDRRVTSRPAPDTMCYLSVLLPVTEGVAVHATLMRDADSILARGDDRTRAQIMADLVVERVTGIGRATPTPVTVNLVISDQALFGDATDPAHANGYGPIPAGIAREWIAQSGKDIRRLYACPSTGELTAMESKSRIFPKGLAQLIDLRDRSCRTPWCDAPVRHRDHIRDHQRGGATSAVNGAGLCAACNYAKQGLDWYAETDDHAPGTRHSFTTTTPTGHRYSSVAPPLPMPWASPEAA</sequence>
<dbReference type="Pfam" id="PF02720">
    <property type="entry name" value="DUF222"/>
    <property type="match status" value="1"/>
</dbReference>
<dbReference type="AlphaFoldDB" id="A0A652YS24"/>
<gene>
    <name evidence="3" type="ORF">FNL38_10237</name>
</gene>
<proteinExistence type="predicted"/>
<organism evidence="3">
    <name type="scientific">Nocardia globerula</name>
    <dbReference type="NCBI Taxonomy" id="1818"/>
    <lineage>
        <taxon>Bacteria</taxon>
        <taxon>Bacillati</taxon>
        <taxon>Actinomycetota</taxon>
        <taxon>Actinomycetes</taxon>
        <taxon>Mycobacteriales</taxon>
        <taxon>Nocardiaceae</taxon>
        <taxon>Nocardia</taxon>
    </lineage>
</organism>
<dbReference type="CDD" id="cd00085">
    <property type="entry name" value="HNHc"/>
    <property type="match status" value="1"/>
</dbReference>
<evidence type="ECO:0000259" key="2">
    <source>
        <dbReference type="Pfam" id="PF02720"/>
    </source>
</evidence>
<evidence type="ECO:0000313" key="3">
    <source>
        <dbReference type="EMBL" id="TYQ05908.1"/>
    </source>
</evidence>
<reference evidence="3" key="1">
    <citation type="submission" date="2019-07" db="EMBL/GenBank/DDBJ databases">
        <title>Genomic Encyclopedia of Type Strains, Phase IV (KMG-IV): sequencing the most valuable type-strain genomes for metagenomic binning, comparative biology and taxonomic classification.</title>
        <authorList>
            <person name="Goeker M."/>
        </authorList>
    </citation>
    <scope>NUCLEOTIDE SEQUENCE</scope>
    <source>
        <strain evidence="3">DSM 44596</strain>
    </source>
</reference>
<feature type="region of interest" description="Disordered" evidence="1">
    <location>
        <begin position="407"/>
        <end position="438"/>
    </location>
</feature>
<protein>
    <submittedName>
        <fullName evidence="3">Uncharacterized protein DUF222</fullName>
    </submittedName>
</protein>
<dbReference type="InterPro" id="IPR003870">
    <property type="entry name" value="DUF222"/>
</dbReference>
<evidence type="ECO:0000256" key="1">
    <source>
        <dbReference type="SAM" id="MobiDB-lite"/>
    </source>
</evidence>
<name>A0A652YS24_NOCGL</name>
<dbReference type="EMBL" id="VNIQ01000002">
    <property type="protein sequence ID" value="TYQ05908.1"/>
    <property type="molecule type" value="Genomic_DNA"/>
</dbReference>
<dbReference type="InterPro" id="IPR003615">
    <property type="entry name" value="HNH_nuc"/>
</dbReference>
<accession>A0A652YS24</accession>